<dbReference type="EMBL" id="AXCW01000118">
    <property type="protein sequence ID" value="EYR63179.1"/>
    <property type="molecule type" value="Genomic_DNA"/>
</dbReference>
<reference evidence="2 3" key="1">
    <citation type="submission" date="2014-01" db="EMBL/GenBank/DDBJ databases">
        <title>Actinotalea ferrariae CF5-4.</title>
        <authorList>
            <person name="Chen F."/>
            <person name="Li Y."/>
            <person name="Wang G."/>
        </authorList>
    </citation>
    <scope>NUCLEOTIDE SEQUENCE [LARGE SCALE GENOMIC DNA]</scope>
    <source>
        <strain evidence="2 3">CF5-4</strain>
    </source>
</reference>
<sequence length="172" mass="18216">MDVLVAVASRHGSTREIAEVIAHALASDGLTVTLAEPDDVESLEPYDAVVLGSSVYVGRWAASARSMVDRLAGELAARPVWLFSSGPLGDPPAPAGDPDEVPSLLTRLGARGHRTFGGALDKSRLALAERAVVALLQAPEGDFRNWPEIIDWAGGIAQELHAEHHRHLHVAG</sequence>
<evidence type="ECO:0000313" key="2">
    <source>
        <dbReference type="EMBL" id="EYR63179.1"/>
    </source>
</evidence>
<dbReference type="PROSITE" id="PS50902">
    <property type="entry name" value="FLAVODOXIN_LIKE"/>
    <property type="match status" value="1"/>
</dbReference>
<comment type="caution">
    <text evidence="2">The sequence shown here is derived from an EMBL/GenBank/DDBJ whole genome shotgun (WGS) entry which is preliminary data.</text>
</comment>
<dbReference type="Pfam" id="PF12724">
    <property type="entry name" value="Flavodoxin_5"/>
    <property type="match status" value="1"/>
</dbReference>
<dbReference type="PANTHER" id="PTHR38030:SF2">
    <property type="entry name" value="PROTOPORPHYRINOGEN IX DEHYDROGENASE [QUINONE]"/>
    <property type="match status" value="1"/>
</dbReference>
<dbReference type="InterPro" id="IPR008254">
    <property type="entry name" value="Flavodoxin/NO_synth"/>
</dbReference>
<accession>A0A021VPS2</accession>
<dbReference type="InterPro" id="IPR026816">
    <property type="entry name" value="Flavodoxin_dom"/>
</dbReference>
<dbReference type="InterPro" id="IPR052200">
    <property type="entry name" value="Protoporphyrinogen_IX_DH"/>
</dbReference>
<dbReference type="GO" id="GO:0070819">
    <property type="term" value="F:menaquinone-dependent protoporphyrinogen oxidase activity"/>
    <property type="evidence" value="ECO:0007669"/>
    <property type="project" value="TreeGrafter"/>
</dbReference>
<dbReference type="SUPFAM" id="SSF52218">
    <property type="entry name" value="Flavoproteins"/>
    <property type="match status" value="1"/>
</dbReference>
<keyword evidence="3" id="KW-1185">Reference proteome</keyword>
<name>A0A021VPS2_9CELL</name>
<feature type="domain" description="Flavodoxin-like" evidence="1">
    <location>
        <begin position="3"/>
        <end position="151"/>
    </location>
</feature>
<organism evidence="2 3">
    <name type="scientific">Actinotalea ferrariae CF5-4</name>
    <dbReference type="NCBI Taxonomy" id="948458"/>
    <lineage>
        <taxon>Bacteria</taxon>
        <taxon>Bacillati</taxon>
        <taxon>Actinomycetota</taxon>
        <taxon>Actinomycetes</taxon>
        <taxon>Micrococcales</taxon>
        <taxon>Cellulomonadaceae</taxon>
        <taxon>Actinotalea</taxon>
    </lineage>
</organism>
<dbReference type="GO" id="GO:0006783">
    <property type="term" value="P:heme biosynthetic process"/>
    <property type="evidence" value="ECO:0007669"/>
    <property type="project" value="TreeGrafter"/>
</dbReference>
<dbReference type="RefSeq" id="WP_034226443.1">
    <property type="nucleotide sequence ID" value="NZ_AXCW01000118.1"/>
</dbReference>
<protein>
    <submittedName>
        <fullName evidence="2">Flavodoxin</fullName>
    </submittedName>
</protein>
<evidence type="ECO:0000313" key="3">
    <source>
        <dbReference type="Proteomes" id="UP000019753"/>
    </source>
</evidence>
<evidence type="ECO:0000259" key="1">
    <source>
        <dbReference type="PROSITE" id="PS50902"/>
    </source>
</evidence>
<proteinExistence type="predicted"/>
<dbReference type="OrthoDB" id="129384at2"/>
<dbReference type="InterPro" id="IPR029039">
    <property type="entry name" value="Flavoprotein-like_sf"/>
</dbReference>
<gene>
    <name evidence="2" type="ORF">N866_02425</name>
</gene>
<dbReference type="GO" id="GO:0010181">
    <property type="term" value="F:FMN binding"/>
    <property type="evidence" value="ECO:0007669"/>
    <property type="project" value="InterPro"/>
</dbReference>
<dbReference type="Gene3D" id="3.40.50.360">
    <property type="match status" value="1"/>
</dbReference>
<dbReference type="Proteomes" id="UP000019753">
    <property type="component" value="Unassembled WGS sequence"/>
</dbReference>
<dbReference type="PANTHER" id="PTHR38030">
    <property type="entry name" value="PROTOPORPHYRINOGEN IX DEHYDROGENASE [MENAQUINONE]"/>
    <property type="match status" value="1"/>
</dbReference>
<dbReference type="AlphaFoldDB" id="A0A021VPS2"/>